<proteinExistence type="predicted"/>
<dbReference type="Proteomes" id="UP000694888">
    <property type="component" value="Unplaced"/>
</dbReference>
<feature type="compositionally biased region" description="Basic and acidic residues" evidence="2">
    <location>
        <begin position="259"/>
        <end position="281"/>
    </location>
</feature>
<feature type="compositionally biased region" description="Basic residues" evidence="2">
    <location>
        <begin position="389"/>
        <end position="398"/>
    </location>
</feature>
<dbReference type="GeneID" id="101862823"/>
<feature type="compositionally biased region" description="Basic and acidic residues" evidence="2">
    <location>
        <begin position="1"/>
        <end position="14"/>
    </location>
</feature>
<dbReference type="Pfam" id="PF01585">
    <property type="entry name" value="G-patch"/>
    <property type="match status" value="1"/>
</dbReference>
<evidence type="ECO:0000256" key="2">
    <source>
        <dbReference type="SAM" id="MobiDB-lite"/>
    </source>
</evidence>
<feature type="compositionally biased region" description="Basic and acidic residues" evidence="2">
    <location>
        <begin position="188"/>
        <end position="201"/>
    </location>
</feature>
<dbReference type="PANTHER" id="PTHR23149:SF9">
    <property type="entry name" value="G PATCH DOMAIN-CONTAINING PROTEIN 4"/>
    <property type="match status" value="1"/>
</dbReference>
<gene>
    <name evidence="5" type="primary">LOC101862823</name>
</gene>
<dbReference type="InterPro" id="IPR050656">
    <property type="entry name" value="PINX1"/>
</dbReference>
<protein>
    <recommendedName>
        <fullName evidence="1">G patch domain-containing protein 4</fullName>
    </recommendedName>
</protein>
<sequence>MAASEFARKQLEKHGWKKGSGLGKEEHGRADPIKVTLKMDKAGVGHDPGKEFTDHWWMRAFNDAAKKIGTKKQADPSESAETKKEKETSDRKKRFYAQFVKSSVLANGVEEKDEDAESSSEDEDSTPQESLPTLDDLHKFCGGATGHRAAMFGFKMKGKLGRVAAHDRMFEEKLKSDSQSLVVGSIDTKLDETERDSPSTDKKKKRKKSKNRVSSDAEVGSSKVNDENVDIADDVSNVKTKKKRRKRDQEESSSNEAAVKGKENRNSCDDAPRPDVEKKETCLSAETIVCADESGSKTKRKKKSKSVAEDLPVTNVEQTDDSQMKEKTKKKKRKNETIEIDDESAPAKSEVGDRLNSSQDGNSLEGAGKRTTDDCPLSLEQPSEDQMKIKKKKKKRKHETAEVDDESTLDKGEVEGSVNSSSNSSKVSKKKKKKKEKE</sequence>
<feature type="compositionally biased region" description="Basic and acidic residues" evidence="2">
    <location>
        <begin position="72"/>
        <end position="90"/>
    </location>
</feature>
<dbReference type="SMART" id="SM00443">
    <property type="entry name" value="G_patch"/>
    <property type="match status" value="1"/>
</dbReference>
<evidence type="ECO:0000313" key="4">
    <source>
        <dbReference type="Proteomes" id="UP000694888"/>
    </source>
</evidence>
<feature type="compositionally biased region" description="Basic residues" evidence="2">
    <location>
        <begin position="427"/>
        <end position="438"/>
    </location>
</feature>
<feature type="region of interest" description="Disordered" evidence="2">
    <location>
        <begin position="106"/>
        <end position="139"/>
    </location>
</feature>
<dbReference type="PANTHER" id="PTHR23149">
    <property type="entry name" value="G PATCH DOMAIN CONTAINING PROTEIN"/>
    <property type="match status" value="1"/>
</dbReference>
<evidence type="ECO:0000313" key="5">
    <source>
        <dbReference type="RefSeq" id="XP_012941845.1"/>
    </source>
</evidence>
<dbReference type="RefSeq" id="XP_012941845.1">
    <property type="nucleotide sequence ID" value="XM_013086391.2"/>
</dbReference>
<feature type="compositionally biased region" description="Low complexity" evidence="2">
    <location>
        <begin position="415"/>
        <end position="426"/>
    </location>
</feature>
<evidence type="ECO:0000256" key="1">
    <source>
        <dbReference type="ARBA" id="ARBA00040365"/>
    </source>
</evidence>
<feature type="compositionally biased region" description="Basic residues" evidence="2">
    <location>
        <begin position="202"/>
        <end position="211"/>
    </location>
</feature>
<evidence type="ECO:0000259" key="3">
    <source>
        <dbReference type="PROSITE" id="PS50174"/>
    </source>
</evidence>
<accession>A0ABM1A6M5</accession>
<organism evidence="4 5">
    <name type="scientific">Aplysia californica</name>
    <name type="common">California sea hare</name>
    <dbReference type="NCBI Taxonomy" id="6500"/>
    <lineage>
        <taxon>Eukaryota</taxon>
        <taxon>Metazoa</taxon>
        <taxon>Spiralia</taxon>
        <taxon>Lophotrochozoa</taxon>
        <taxon>Mollusca</taxon>
        <taxon>Gastropoda</taxon>
        <taxon>Heterobranchia</taxon>
        <taxon>Euthyneura</taxon>
        <taxon>Tectipleura</taxon>
        <taxon>Aplysiida</taxon>
        <taxon>Aplysioidea</taxon>
        <taxon>Aplysiidae</taxon>
        <taxon>Aplysia</taxon>
    </lineage>
</organism>
<dbReference type="InterPro" id="IPR000467">
    <property type="entry name" value="G_patch_dom"/>
</dbReference>
<keyword evidence="4" id="KW-1185">Reference proteome</keyword>
<feature type="region of interest" description="Disordered" evidence="2">
    <location>
        <begin position="1"/>
        <end position="34"/>
    </location>
</feature>
<feature type="domain" description="G-patch" evidence="3">
    <location>
        <begin position="3"/>
        <end position="49"/>
    </location>
</feature>
<feature type="compositionally biased region" description="Acidic residues" evidence="2">
    <location>
        <begin position="111"/>
        <end position="126"/>
    </location>
</feature>
<name>A0ABM1A6M5_APLCA</name>
<feature type="compositionally biased region" description="Basic and acidic residues" evidence="2">
    <location>
        <begin position="23"/>
        <end position="34"/>
    </location>
</feature>
<reference evidence="5" key="1">
    <citation type="submission" date="2025-08" db="UniProtKB">
        <authorList>
            <consortium name="RefSeq"/>
        </authorList>
    </citation>
    <scope>IDENTIFICATION</scope>
</reference>
<dbReference type="PROSITE" id="PS50174">
    <property type="entry name" value="G_PATCH"/>
    <property type="match status" value="1"/>
</dbReference>
<feature type="region of interest" description="Disordered" evidence="2">
    <location>
        <begin position="172"/>
        <end position="438"/>
    </location>
</feature>
<feature type="region of interest" description="Disordered" evidence="2">
    <location>
        <begin position="67"/>
        <end position="91"/>
    </location>
</feature>